<dbReference type="InterPro" id="IPR027417">
    <property type="entry name" value="P-loop_NTPase"/>
</dbReference>
<evidence type="ECO:0000256" key="2">
    <source>
        <dbReference type="ARBA" id="ARBA00009638"/>
    </source>
</evidence>
<dbReference type="GO" id="GO:0005525">
    <property type="term" value="F:GTP binding"/>
    <property type="evidence" value="ECO:0007669"/>
    <property type="project" value="UniProtKB-UniRule"/>
</dbReference>
<protein>
    <recommendedName>
        <fullName evidence="10">Probable GTP-binding protein EngB</fullName>
    </recommendedName>
</protein>
<dbReference type="SUPFAM" id="SSF52540">
    <property type="entry name" value="P-loop containing nucleoside triphosphate hydrolases"/>
    <property type="match status" value="1"/>
</dbReference>
<dbReference type="InterPro" id="IPR019987">
    <property type="entry name" value="GTP-bd_ribosome_bio_YsxC"/>
</dbReference>
<comment type="function">
    <text evidence="10">Necessary for normal cell division and for the maintenance of normal septation.</text>
</comment>
<evidence type="ECO:0000313" key="13">
    <source>
        <dbReference type="Proteomes" id="UP000238730"/>
    </source>
</evidence>
<accession>A0A2S7VS24</accession>
<dbReference type="HAMAP" id="MF_00321">
    <property type="entry name" value="GTPase_EngB"/>
    <property type="match status" value="1"/>
</dbReference>
<evidence type="ECO:0000256" key="8">
    <source>
        <dbReference type="ARBA" id="ARBA00023210"/>
    </source>
</evidence>
<keyword evidence="6" id="KW-0460">Magnesium</keyword>
<comment type="caution">
    <text evidence="12">The sequence shown here is derived from an EMBL/GenBank/DDBJ whole genome shotgun (WGS) entry which is preliminary data.</text>
</comment>
<evidence type="ECO:0000256" key="5">
    <source>
        <dbReference type="ARBA" id="ARBA00022741"/>
    </source>
</evidence>
<evidence type="ECO:0000259" key="11">
    <source>
        <dbReference type="PROSITE" id="PS51706"/>
    </source>
</evidence>
<reference evidence="12 13" key="1">
    <citation type="submission" date="2016-12" db="EMBL/GenBank/DDBJ databases">
        <title>Diversity of luminous bacteria.</title>
        <authorList>
            <person name="Yoshizawa S."/>
            <person name="Kogure K."/>
        </authorList>
    </citation>
    <scope>NUCLEOTIDE SEQUENCE [LARGE SCALE GENOMIC DNA]</scope>
    <source>
        <strain evidence="12 13">LC1-200</strain>
    </source>
</reference>
<evidence type="ECO:0000313" key="12">
    <source>
        <dbReference type="EMBL" id="PQJ64956.1"/>
    </source>
</evidence>
<dbReference type="PROSITE" id="PS51706">
    <property type="entry name" value="G_ENGB"/>
    <property type="match status" value="1"/>
</dbReference>
<evidence type="ECO:0000256" key="9">
    <source>
        <dbReference type="ARBA" id="ARBA00023306"/>
    </source>
</evidence>
<dbReference type="NCBIfam" id="TIGR03598">
    <property type="entry name" value="GTPase_YsxC"/>
    <property type="match status" value="1"/>
</dbReference>
<organism evidence="12 13">
    <name type="scientific">Photobacterium angustum</name>
    <dbReference type="NCBI Taxonomy" id="661"/>
    <lineage>
        <taxon>Bacteria</taxon>
        <taxon>Pseudomonadati</taxon>
        <taxon>Pseudomonadota</taxon>
        <taxon>Gammaproteobacteria</taxon>
        <taxon>Vibrionales</taxon>
        <taxon>Vibrionaceae</taxon>
        <taxon>Photobacterium</taxon>
    </lineage>
</organism>
<keyword evidence="9 10" id="KW-0131">Cell cycle</keyword>
<keyword evidence="4" id="KW-0479">Metal-binding</keyword>
<dbReference type="CDD" id="cd01876">
    <property type="entry name" value="YihA_EngB"/>
    <property type="match status" value="1"/>
</dbReference>
<comment type="similarity">
    <text evidence="2 10">Belongs to the TRAFAC class TrmE-Era-EngA-EngB-Septin-like GTPase superfamily. EngB GTPase family.</text>
</comment>
<comment type="cofactor">
    <cofactor evidence="1">
        <name>Mg(2+)</name>
        <dbReference type="ChEBI" id="CHEBI:18420"/>
    </cofactor>
</comment>
<evidence type="ECO:0000256" key="10">
    <source>
        <dbReference type="HAMAP-Rule" id="MF_00321"/>
    </source>
</evidence>
<sequence length="224" mass="25277">MNQPLNYRNTSFITSAPDIRHLPQDAGVEIAFAGRSNAGKSSALNRLTDQKGLARTSKTPGRTQLINMFEVVQGCNLIDLPGYGFAQVPLEMKLKWQKSLGEYLQRRECLQGLVVLMDIRHPMKDLDQQMINWALESRLPVLVLLTKADKLKSGARKAQVLKIRQMTKELEGDVQVEAFSSLKGIGVDQVRRKLDEWYAPELERQRVLAGGDDAFPEQVEEDNE</sequence>
<gene>
    <name evidence="10" type="primary">engB</name>
    <name evidence="12" type="ORF">BTO08_14670</name>
</gene>
<dbReference type="GO" id="GO:0046872">
    <property type="term" value="F:metal ion binding"/>
    <property type="evidence" value="ECO:0007669"/>
    <property type="project" value="UniProtKB-KW"/>
</dbReference>
<evidence type="ECO:0000256" key="4">
    <source>
        <dbReference type="ARBA" id="ARBA00022723"/>
    </source>
</evidence>
<dbReference type="Gene3D" id="3.40.50.300">
    <property type="entry name" value="P-loop containing nucleotide triphosphate hydrolases"/>
    <property type="match status" value="1"/>
</dbReference>
<dbReference type="GO" id="GO:0005829">
    <property type="term" value="C:cytosol"/>
    <property type="evidence" value="ECO:0007669"/>
    <property type="project" value="TreeGrafter"/>
</dbReference>
<dbReference type="RefSeq" id="WP_105061451.1">
    <property type="nucleotide sequence ID" value="NZ_MSCJ01000002.1"/>
</dbReference>
<keyword evidence="5 10" id="KW-0547">Nucleotide-binding</keyword>
<keyword evidence="8 10" id="KW-0717">Septation</keyword>
<dbReference type="GO" id="GO:0000917">
    <property type="term" value="P:division septum assembly"/>
    <property type="evidence" value="ECO:0007669"/>
    <property type="project" value="UniProtKB-KW"/>
</dbReference>
<dbReference type="InterPro" id="IPR006073">
    <property type="entry name" value="GTP-bd"/>
</dbReference>
<dbReference type="FunFam" id="3.40.50.300:FF:000098">
    <property type="entry name" value="Probable GTP-binding protein EngB"/>
    <property type="match status" value="1"/>
</dbReference>
<name>A0A2S7VS24_PHOAN</name>
<dbReference type="OrthoDB" id="9804921at2"/>
<feature type="domain" description="EngB-type G" evidence="11">
    <location>
        <begin position="26"/>
        <end position="200"/>
    </location>
</feature>
<evidence type="ECO:0000256" key="3">
    <source>
        <dbReference type="ARBA" id="ARBA00022618"/>
    </source>
</evidence>
<dbReference type="EMBL" id="MSCJ01000002">
    <property type="protein sequence ID" value="PQJ64956.1"/>
    <property type="molecule type" value="Genomic_DNA"/>
</dbReference>
<keyword evidence="3 10" id="KW-0132">Cell division</keyword>
<proteinExistence type="inferred from homology"/>
<dbReference type="Proteomes" id="UP000238730">
    <property type="component" value="Unassembled WGS sequence"/>
</dbReference>
<dbReference type="AlphaFoldDB" id="A0A2S7VS24"/>
<keyword evidence="7 10" id="KW-0342">GTP-binding</keyword>
<evidence type="ECO:0000256" key="1">
    <source>
        <dbReference type="ARBA" id="ARBA00001946"/>
    </source>
</evidence>
<dbReference type="InterPro" id="IPR030393">
    <property type="entry name" value="G_ENGB_dom"/>
</dbReference>
<dbReference type="Pfam" id="PF01926">
    <property type="entry name" value="MMR_HSR1"/>
    <property type="match status" value="1"/>
</dbReference>
<dbReference type="PANTHER" id="PTHR11649:SF13">
    <property type="entry name" value="ENGB-TYPE G DOMAIN-CONTAINING PROTEIN"/>
    <property type="match status" value="1"/>
</dbReference>
<evidence type="ECO:0000256" key="6">
    <source>
        <dbReference type="ARBA" id="ARBA00022842"/>
    </source>
</evidence>
<evidence type="ECO:0000256" key="7">
    <source>
        <dbReference type="ARBA" id="ARBA00023134"/>
    </source>
</evidence>
<dbReference type="PANTHER" id="PTHR11649">
    <property type="entry name" value="MSS1/TRME-RELATED GTP-BINDING PROTEIN"/>
    <property type="match status" value="1"/>
</dbReference>